<dbReference type="AlphaFoldDB" id="A0A9E8RVV0"/>
<comment type="similarity">
    <text evidence="2 6">Belongs to the FPP/GGPP synthase family.</text>
</comment>
<comment type="cofactor">
    <cofactor evidence="1">
        <name>Mg(2+)</name>
        <dbReference type="ChEBI" id="CHEBI:18420"/>
    </cofactor>
</comment>
<evidence type="ECO:0000256" key="2">
    <source>
        <dbReference type="ARBA" id="ARBA00006706"/>
    </source>
</evidence>
<evidence type="ECO:0000313" key="8">
    <source>
        <dbReference type="Proteomes" id="UP001164718"/>
    </source>
</evidence>
<dbReference type="GO" id="GO:0008299">
    <property type="term" value="P:isoprenoid biosynthetic process"/>
    <property type="evidence" value="ECO:0007669"/>
    <property type="project" value="InterPro"/>
</dbReference>
<dbReference type="Pfam" id="PF00348">
    <property type="entry name" value="polyprenyl_synt"/>
    <property type="match status" value="1"/>
</dbReference>
<dbReference type="GO" id="GO:0046872">
    <property type="term" value="F:metal ion binding"/>
    <property type="evidence" value="ECO:0007669"/>
    <property type="project" value="UniProtKB-KW"/>
</dbReference>
<dbReference type="EMBL" id="CP106878">
    <property type="protein sequence ID" value="WAA09348.1"/>
    <property type="molecule type" value="Genomic_DNA"/>
</dbReference>
<keyword evidence="8" id="KW-1185">Reference proteome</keyword>
<dbReference type="PROSITE" id="PS00444">
    <property type="entry name" value="POLYPRENYL_SYNTHASE_2"/>
    <property type="match status" value="1"/>
</dbReference>
<dbReference type="RefSeq" id="WP_275417130.1">
    <property type="nucleotide sequence ID" value="NZ_CP106878.1"/>
</dbReference>
<evidence type="ECO:0000256" key="1">
    <source>
        <dbReference type="ARBA" id="ARBA00001946"/>
    </source>
</evidence>
<dbReference type="CDD" id="cd00685">
    <property type="entry name" value="Trans_IPPS_HT"/>
    <property type="match status" value="1"/>
</dbReference>
<evidence type="ECO:0000256" key="4">
    <source>
        <dbReference type="ARBA" id="ARBA00022723"/>
    </source>
</evidence>
<keyword evidence="3 6" id="KW-0808">Transferase</keyword>
<dbReference type="SFLD" id="SFLDS00005">
    <property type="entry name" value="Isoprenoid_Synthase_Type_I"/>
    <property type="match status" value="1"/>
</dbReference>
<reference evidence="7" key="1">
    <citation type="submission" date="2022-09" db="EMBL/GenBank/DDBJ databases">
        <title>Complete Genomes of Fervidibacillus albus and Fervidibacillus halotolerans isolated from tidal flat sediments.</title>
        <authorList>
            <person name="Kwon K.K."/>
            <person name="Yang S.-H."/>
            <person name="Park M.J."/>
            <person name="Oh H.-M."/>
        </authorList>
    </citation>
    <scope>NUCLEOTIDE SEQUENCE</scope>
    <source>
        <strain evidence="7">MEBiC13591</strain>
    </source>
</reference>
<dbReference type="GO" id="GO:0004659">
    <property type="term" value="F:prenyltransferase activity"/>
    <property type="evidence" value="ECO:0007669"/>
    <property type="project" value="InterPro"/>
</dbReference>
<evidence type="ECO:0000256" key="3">
    <source>
        <dbReference type="ARBA" id="ARBA00022679"/>
    </source>
</evidence>
<accession>A0A9E8RVV0</accession>
<dbReference type="KEGG" id="faf:OE104_12375"/>
<dbReference type="InterPro" id="IPR008949">
    <property type="entry name" value="Isoprenoid_synthase_dom_sf"/>
</dbReference>
<keyword evidence="5" id="KW-0460">Magnesium</keyword>
<sequence length="326" mass="37157">MLIHSMWDSYPWLKKELAEVLQMIDQNVRIRDKTIEQIIKETIFSGGKLLRPAYSLLCSNIGPQRDCKRAIAIAAALECLHTATLIHDDVIDEADIRHGISTLHTTSGNKFAIYAGDYLFSLSFTLLSKYASTKTNVKIRLNRVDKILTGELEQLHSRYRLPTSVKDYLSRISGKTAQLFAVSCYSGAVESGASTRIAAHAWNMGHYIGMAFQIMDDVLDFISDEKTVGKPIMNDVRQGIYTLPIIYSMERKGDHLKQILAKKNRLTNQDLEEILKIIHFNRGIEKSEELAKKYTEKALQELRKLPEGAYKKDLYSITKKLLERKM</sequence>
<organism evidence="7 8">
    <name type="scientific">Fervidibacillus albus</name>
    <dbReference type="NCBI Taxonomy" id="2980026"/>
    <lineage>
        <taxon>Bacteria</taxon>
        <taxon>Bacillati</taxon>
        <taxon>Bacillota</taxon>
        <taxon>Bacilli</taxon>
        <taxon>Bacillales</taxon>
        <taxon>Bacillaceae</taxon>
        <taxon>Fervidibacillus</taxon>
    </lineage>
</organism>
<evidence type="ECO:0000313" key="7">
    <source>
        <dbReference type="EMBL" id="WAA09348.1"/>
    </source>
</evidence>
<name>A0A9E8RVV0_9BACI</name>
<dbReference type="InterPro" id="IPR033749">
    <property type="entry name" value="Polyprenyl_synt_CS"/>
</dbReference>
<dbReference type="Gene3D" id="1.10.600.10">
    <property type="entry name" value="Farnesyl Diphosphate Synthase"/>
    <property type="match status" value="1"/>
</dbReference>
<keyword evidence="4" id="KW-0479">Metal-binding</keyword>
<dbReference type="PANTHER" id="PTHR12001:SF69">
    <property type="entry name" value="ALL TRANS-POLYPRENYL-DIPHOSPHATE SYNTHASE PDSS1"/>
    <property type="match status" value="1"/>
</dbReference>
<protein>
    <submittedName>
        <fullName evidence="7">Polyprenyl synthetase family protein</fullName>
    </submittedName>
</protein>
<dbReference type="SUPFAM" id="SSF48576">
    <property type="entry name" value="Terpenoid synthases"/>
    <property type="match status" value="1"/>
</dbReference>
<dbReference type="Proteomes" id="UP001164718">
    <property type="component" value="Chromosome"/>
</dbReference>
<proteinExistence type="inferred from homology"/>
<dbReference type="InterPro" id="IPR000092">
    <property type="entry name" value="Polyprenyl_synt"/>
</dbReference>
<dbReference type="PANTHER" id="PTHR12001">
    <property type="entry name" value="GERANYLGERANYL PYROPHOSPHATE SYNTHASE"/>
    <property type="match status" value="1"/>
</dbReference>
<gene>
    <name evidence="7" type="ORF">OE104_12375</name>
</gene>
<evidence type="ECO:0000256" key="6">
    <source>
        <dbReference type="RuleBase" id="RU004466"/>
    </source>
</evidence>
<evidence type="ECO:0000256" key="5">
    <source>
        <dbReference type="ARBA" id="ARBA00022842"/>
    </source>
</evidence>